<evidence type="ECO:0000313" key="6">
    <source>
        <dbReference type="Proteomes" id="UP000195781"/>
    </source>
</evidence>
<dbReference type="PANTHER" id="PTHR11496">
    <property type="entry name" value="ALCOHOL DEHYDROGENASE"/>
    <property type="match status" value="1"/>
</dbReference>
<dbReference type="InterPro" id="IPR039697">
    <property type="entry name" value="Alcohol_dehydrogenase_Fe"/>
</dbReference>
<evidence type="ECO:0000259" key="3">
    <source>
        <dbReference type="Pfam" id="PF00465"/>
    </source>
</evidence>
<dbReference type="RefSeq" id="WP_094335859.1">
    <property type="nucleotide sequence ID" value="NZ_NFIE01000019.1"/>
</dbReference>
<protein>
    <submittedName>
        <fullName evidence="5">Alcohol dehydrogenase</fullName>
    </submittedName>
</protein>
<dbReference type="Gene3D" id="1.20.1090.10">
    <property type="entry name" value="Dehydroquinate synthase-like - alpha domain"/>
    <property type="match status" value="1"/>
</dbReference>
<feature type="domain" description="Alcohol dehydrogenase iron-type/glycerol dehydrogenase GldA" evidence="3">
    <location>
        <begin position="12"/>
        <end position="178"/>
    </location>
</feature>
<dbReference type="SUPFAM" id="SSF56796">
    <property type="entry name" value="Dehydroquinate synthase-like"/>
    <property type="match status" value="1"/>
</dbReference>
<dbReference type="GO" id="GO:0004022">
    <property type="term" value="F:alcohol dehydrogenase (NAD+) activity"/>
    <property type="evidence" value="ECO:0007669"/>
    <property type="project" value="TreeGrafter"/>
</dbReference>
<reference evidence="6" key="1">
    <citation type="submission" date="2017-04" db="EMBL/GenBank/DDBJ databases">
        <title>Function of individual gut microbiota members based on whole genome sequencing of pure cultures obtained from chicken caecum.</title>
        <authorList>
            <person name="Medvecky M."/>
            <person name="Cejkova D."/>
            <person name="Polansky O."/>
            <person name="Karasova D."/>
            <person name="Kubasova T."/>
            <person name="Cizek A."/>
            <person name="Rychlik I."/>
        </authorList>
    </citation>
    <scope>NUCLEOTIDE SEQUENCE [LARGE SCALE GENOMIC DNA]</scope>
    <source>
        <strain evidence="6">An5</strain>
    </source>
</reference>
<comment type="caution">
    <text evidence="5">The sequence shown here is derived from an EMBL/GenBank/DDBJ whole genome shotgun (WGS) entry which is preliminary data.</text>
</comment>
<gene>
    <name evidence="5" type="ORF">B5G02_08115</name>
</gene>
<dbReference type="PANTHER" id="PTHR11496:SF102">
    <property type="entry name" value="ALCOHOL DEHYDROGENASE 4"/>
    <property type="match status" value="1"/>
</dbReference>
<accession>A0A1Y3XR08</accession>
<evidence type="ECO:0000259" key="4">
    <source>
        <dbReference type="Pfam" id="PF25137"/>
    </source>
</evidence>
<dbReference type="Pfam" id="PF25137">
    <property type="entry name" value="ADH_Fe_C"/>
    <property type="match status" value="1"/>
</dbReference>
<dbReference type="FunFam" id="3.40.50.1970:FF:000003">
    <property type="entry name" value="Alcohol dehydrogenase, iron-containing"/>
    <property type="match status" value="1"/>
</dbReference>
<name>A0A1Y3XR08_9ACTN</name>
<proteinExistence type="inferred from homology"/>
<evidence type="ECO:0000256" key="2">
    <source>
        <dbReference type="ARBA" id="ARBA00023002"/>
    </source>
</evidence>
<organism evidence="5 6">
    <name type="scientific">[Collinsella] massiliensis</name>
    <dbReference type="NCBI Taxonomy" id="1232426"/>
    <lineage>
        <taxon>Bacteria</taxon>
        <taxon>Bacillati</taxon>
        <taxon>Actinomycetota</taxon>
        <taxon>Coriobacteriia</taxon>
        <taxon>Coriobacteriales</taxon>
        <taxon>Coriobacteriaceae</taxon>
        <taxon>Enorma</taxon>
    </lineage>
</organism>
<feature type="domain" description="Fe-containing alcohol dehydrogenase-like C-terminal" evidence="4">
    <location>
        <begin position="190"/>
        <end position="386"/>
    </location>
</feature>
<keyword evidence="6" id="KW-1185">Reference proteome</keyword>
<evidence type="ECO:0000256" key="1">
    <source>
        <dbReference type="ARBA" id="ARBA00007358"/>
    </source>
</evidence>
<dbReference type="AlphaFoldDB" id="A0A1Y3XR08"/>
<dbReference type="Proteomes" id="UP000195781">
    <property type="component" value="Unassembled WGS sequence"/>
</dbReference>
<dbReference type="InterPro" id="IPR001670">
    <property type="entry name" value="ADH_Fe/GldA"/>
</dbReference>
<dbReference type="GO" id="GO:0046872">
    <property type="term" value="F:metal ion binding"/>
    <property type="evidence" value="ECO:0007669"/>
    <property type="project" value="InterPro"/>
</dbReference>
<dbReference type="InterPro" id="IPR056798">
    <property type="entry name" value="ADH_Fe_C"/>
</dbReference>
<dbReference type="CDD" id="cd08194">
    <property type="entry name" value="Fe-ADH-like"/>
    <property type="match status" value="1"/>
</dbReference>
<dbReference type="Pfam" id="PF00465">
    <property type="entry name" value="Fe-ADH"/>
    <property type="match status" value="1"/>
</dbReference>
<dbReference type="Gene3D" id="3.40.50.1970">
    <property type="match status" value="1"/>
</dbReference>
<evidence type="ECO:0000313" key="5">
    <source>
        <dbReference type="EMBL" id="OUN86758.1"/>
    </source>
</evidence>
<sequence length="387" mass="40644">MAQATARTFITPHHIIYGPDALAEASALIATLGSRALIVTDAMMGKLGNLARVTDMLDGIGVTYHVYDEVNSEPVDTMVAAGVERYQQEGCDFMIALGGGSPIDTMKAIAMCVSSGRDIDSFLGEGFSGPVCPMVAIPTTAGTGSEATQFTIITNTQADVKMLIAGAPLIPEVAIVDPAFTLTAPASVTSATGLDALCHAIESYTSRKAQPLSQTFSLSAAKRIFENLATCVSDPGNVEARTQMSIAATEAGIAFNNASVTIIHGMSRPIGALFHVPHGLSNAMLMEACFDFALDGAYDRFAEVARYCGLSTAEDDRTAAEDLMAAIRALLAELKVPTLEEFGVERAAFHAAIEKMASDAQASGSPANTIKPVTVEDMQALYRKVYA</sequence>
<comment type="similarity">
    <text evidence="1">Belongs to the iron-containing alcohol dehydrogenase family.</text>
</comment>
<dbReference type="EMBL" id="NFIE01000019">
    <property type="protein sequence ID" value="OUN86758.1"/>
    <property type="molecule type" value="Genomic_DNA"/>
</dbReference>
<dbReference type="FunFam" id="1.20.1090.10:FF:000001">
    <property type="entry name" value="Aldehyde-alcohol dehydrogenase"/>
    <property type="match status" value="1"/>
</dbReference>
<dbReference type="OrthoDB" id="323926at2"/>
<keyword evidence="2" id="KW-0560">Oxidoreductase</keyword>